<keyword evidence="2" id="KW-1185">Reference proteome</keyword>
<gene>
    <name evidence="1" type="ordered locus">Os05g0216800</name>
    <name evidence="1" type="ORF">OSNPB_050216800</name>
</gene>
<dbReference type="EMBL" id="AP014961">
    <property type="protein sequence ID" value="BAS92838.1"/>
    <property type="molecule type" value="Genomic_DNA"/>
</dbReference>
<reference evidence="1 2" key="3">
    <citation type="journal article" date="2013" name="Rice">
        <title>Improvement of the Oryza sativa Nipponbare reference genome using next generation sequence and optical map data.</title>
        <authorList>
            <person name="Kawahara Y."/>
            <person name="de la Bastide M."/>
            <person name="Hamilton J.P."/>
            <person name="Kanamori H."/>
            <person name="McCombie W.R."/>
            <person name="Ouyang S."/>
            <person name="Schwartz D.C."/>
            <person name="Tanaka T."/>
            <person name="Wu J."/>
            <person name="Zhou S."/>
            <person name="Childs K.L."/>
            <person name="Davidson R.M."/>
            <person name="Lin H."/>
            <person name="Quesada-Ocampo L."/>
            <person name="Vaillancourt B."/>
            <person name="Sakai H."/>
            <person name="Lee S.S."/>
            <person name="Kim J."/>
            <person name="Numa H."/>
            <person name="Itoh T."/>
            <person name="Buell C.R."/>
            <person name="Matsumoto T."/>
        </authorList>
    </citation>
    <scope>NUCLEOTIDE SEQUENCE [LARGE SCALE GENOMIC DNA]</scope>
    <source>
        <strain evidence="2">cv. Nipponbare</strain>
    </source>
</reference>
<dbReference type="Proteomes" id="UP000059680">
    <property type="component" value="Chromosome 5"/>
</dbReference>
<reference evidence="2" key="1">
    <citation type="journal article" date="2005" name="Nature">
        <title>The map-based sequence of the rice genome.</title>
        <authorList>
            <consortium name="International rice genome sequencing project (IRGSP)"/>
            <person name="Matsumoto T."/>
            <person name="Wu J."/>
            <person name="Kanamori H."/>
            <person name="Katayose Y."/>
            <person name="Fujisawa M."/>
            <person name="Namiki N."/>
            <person name="Mizuno H."/>
            <person name="Yamamoto K."/>
            <person name="Antonio B.A."/>
            <person name="Baba T."/>
            <person name="Sakata K."/>
            <person name="Nagamura Y."/>
            <person name="Aoki H."/>
            <person name="Arikawa K."/>
            <person name="Arita K."/>
            <person name="Bito T."/>
            <person name="Chiden Y."/>
            <person name="Fujitsuka N."/>
            <person name="Fukunaka R."/>
            <person name="Hamada M."/>
            <person name="Harada C."/>
            <person name="Hayashi A."/>
            <person name="Hijishita S."/>
            <person name="Honda M."/>
            <person name="Hosokawa S."/>
            <person name="Ichikawa Y."/>
            <person name="Idonuma A."/>
            <person name="Iijima M."/>
            <person name="Ikeda M."/>
            <person name="Ikeno M."/>
            <person name="Ito K."/>
            <person name="Ito S."/>
            <person name="Ito T."/>
            <person name="Ito Y."/>
            <person name="Ito Y."/>
            <person name="Iwabuchi A."/>
            <person name="Kamiya K."/>
            <person name="Karasawa W."/>
            <person name="Kurita K."/>
            <person name="Katagiri S."/>
            <person name="Kikuta A."/>
            <person name="Kobayashi H."/>
            <person name="Kobayashi N."/>
            <person name="Machita K."/>
            <person name="Maehara T."/>
            <person name="Masukawa M."/>
            <person name="Mizubayashi T."/>
            <person name="Mukai Y."/>
            <person name="Nagasaki H."/>
            <person name="Nagata Y."/>
            <person name="Naito S."/>
            <person name="Nakashima M."/>
            <person name="Nakama Y."/>
            <person name="Nakamichi Y."/>
            <person name="Nakamura M."/>
            <person name="Meguro A."/>
            <person name="Negishi M."/>
            <person name="Ohta I."/>
            <person name="Ohta T."/>
            <person name="Okamoto M."/>
            <person name="Ono N."/>
            <person name="Saji S."/>
            <person name="Sakaguchi M."/>
            <person name="Sakai K."/>
            <person name="Shibata M."/>
            <person name="Shimokawa T."/>
            <person name="Song J."/>
            <person name="Takazaki Y."/>
            <person name="Terasawa K."/>
            <person name="Tsugane M."/>
            <person name="Tsuji K."/>
            <person name="Ueda S."/>
            <person name="Waki K."/>
            <person name="Yamagata H."/>
            <person name="Yamamoto M."/>
            <person name="Yamamoto S."/>
            <person name="Yamane H."/>
            <person name="Yoshiki S."/>
            <person name="Yoshihara R."/>
            <person name="Yukawa K."/>
            <person name="Zhong H."/>
            <person name="Yano M."/>
            <person name="Yuan Q."/>
            <person name="Ouyang S."/>
            <person name="Liu J."/>
            <person name="Jones K.M."/>
            <person name="Gansberger K."/>
            <person name="Moffat K."/>
            <person name="Hill J."/>
            <person name="Bera J."/>
            <person name="Fadrosh D."/>
            <person name="Jin S."/>
            <person name="Johri S."/>
            <person name="Kim M."/>
            <person name="Overton L."/>
            <person name="Reardon M."/>
            <person name="Tsitrin T."/>
            <person name="Vuong H."/>
            <person name="Weaver B."/>
            <person name="Ciecko A."/>
            <person name="Tallon L."/>
            <person name="Jackson J."/>
            <person name="Pai G."/>
            <person name="Aken S.V."/>
            <person name="Utterback T."/>
            <person name="Reidmuller S."/>
            <person name="Feldblyum T."/>
            <person name="Hsiao J."/>
            <person name="Zismann V."/>
            <person name="Iobst S."/>
            <person name="de Vazeille A.R."/>
            <person name="Buell C.R."/>
            <person name="Ying K."/>
            <person name="Li Y."/>
            <person name="Lu T."/>
            <person name="Huang Y."/>
            <person name="Zhao Q."/>
            <person name="Feng Q."/>
            <person name="Zhang L."/>
            <person name="Zhu J."/>
            <person name="Weng Q."/>
            <person name="Mu J."/>
            <person name="Lu Y."/>
            <person name="Fan D."/>
            <person name="Liu Y."/>
            <person name="Guan J."/>
            <person name="Zhang Y."/>
            <person name="Yu S."/>
            <person name="Liu X."/>
            <person name="Zhang Y."/>
            <person name="Hong G."/>
            <person name="Han B."/>
            <person name="Choisne N."/>
            <person name="Demange N."/>
            <person name="Orjeda G."/>
            <person name="Samain S."/>
            <person name="Cattolico L."/>
            <person name="Pelletier E."/>
            <person name="Couloux A."/>
            <person name="Segurens B."/>
            <person name="Wincker P."/>
            <person name="D'Hont A."/>
            <person name="Scarpelli C."/>
            <person name="Weissenbach J."/>
            <person name="Salanoubat M."/>
            <person name="Quetier F."/>
            <person name="Yu Y."/>
            <person name="Kim H.R."/>
            <person name="Rambo T."/>
            <person name="Currie J."/>
            <person name="Collura K."/>
            <person name="Luo M."/>
            <person name="Yang T."/>
            <person name="Ammiraju J.S.S."/>
            <person name="Engler F."/>
            <person name="Soderlund C."/>
            <person name="Wing R.A."/>
            <person name="Palmer L.E."/>
            <person name="de la Bastide M."/>
            <person name="Spiegel L."/>
            <person name="Nascimento L."/>
            <person name="Zutavern T."/>
            <person name="O'Shaughnessy A."/>
            <person name="Dike S."/>
            <person name="Dedhia N."/>
            <person name="Preston R."/>
            <person name="Balija V."/>
            <person name="McCombie W.R."/>
            <person name="Chow T."/>
            <person name="Chen H."/>
            <person name="Chung M."/>
            <person name="Chen C."/>
            <person name="Shaw J."/>
            <person name="Wu H."/>
            <person name="Hsiao K."/>
            <person name="Chao Y."/>
            <person name="Chu M."/>
            <person name="Cheng C."/>
            <person name="Hour A."/>
            <person name="Lee P."/>
            <person name="Lin S."/>
            <person name="Lin Y."/>
            <person name="Liou J."/>
            <person name="Liu S."/>
            <person name="Hsing Y."/>
            <person name="Raghuvanshi S."/>
            <person name="Mohanty A."/>
            <person name="Bharti A.K."/>
            <person name="Gaur A."/>
            <person name="Gupta V."/>
            <person name="Kumar D."/>
            <person name="Ravi V."/>
            <person name="Vij S."/>
            <person name="Kapur A."/>
            <person name="Khurana P."/>
            <person name="Khurana P."/>
            <person name="Khurana J.P."/>
            <person name="Tyagi A.K."/>
            <person name="Gaikwad K."/>
            <person name="Singh A."/>
            <person name="Dalal V."/>
            <person name="Srivastava S."/>
            <person name="Dixit A."/>
            <person name="Pal A.K."/>
            <person name="Ghazi I.A."/>
            <person name="Yadav M."/>
            <person name="Pandit A."/>
            <person name="Bhargava A."/>
            <person name="Sureshbabu K."/>
            <person name="Batra K."/>
            <person name="Sharma T.R."/>
            <person name="Mohapatra T."/>
            <person name="Singh N.K."/>
            <person name="Messing J."/>
            <person name="Nelson A.B."/>
            <person name="Fuks G."/>
            <person name="Kavchok S."/>
            <person name="Keizer G."/>
            <person name="Linton E."/>
            <person name="Llaca V."/>
            <person name="Song R."/>
            <person name="Tanyolac B."/>
            <person name="Young S."/>
            <person name="Ho-Il K."/>
            <person name="Hahn J.H."/>
            <person name="Sangsakoo G."/>
            <person name="Vanavichit A."/>
            <person name="de Mattos Luiz.A.T."/>
            <person name="Zimmer P.D."/>
            <person name="Malone G."/>
            <person name="Dellagostin O."/>
            <person name="de Oliveira A.C."/>
            <person name="Bevan M."/>
            <person name="Bancroft I."/>
            <person name="Minx P."/>
            <person name="Cordum H."/>
            <person name="Wilson R."/>
            <person name="Cheng Z."/>
            <person name="Jin W."/>
            <person name="Jiang J."/>
            <person name="Leong S.A."/>
            <person name="Iwama H."/>
            <person name="Gojobori T."/>
            <person name="Itoh T."/>
            <person name="Niimura Y."/>
            <person name="Fujii Y."/>
            <person name="Habara T."/>
            <person name="Sakai H."/>
            <person name="Sato Y."/>
            <person name="Wilson G."/>
            <person name="Kumar K."/>
            <person name="McCouch S."/>
            <person name="Juretic N."/>
            <person name="Hoen D."/>
            <person name="Wright S."/>
            <person name="Bruskiewich R."/>
            <person name="Bureau T."/>
            <person name="Miyao A."/>
            <person name="Hirochika H."/>
            <person name="Nishikawa T."/>
            <person name="Kadowaki K."/>
            <person name="Sugiura M."/>
            <person name="Burr B."/>
            <person name="Sasaki T."/>
        </authorList>
    </citation>
    <scope>NUCLEOTIDE SEQUENCE [LARGE SCALE GENOMIC DNA]</scope>
    <source>
        <strain evidence="2">cv. Nipponbare</strain>
    </source>
</reference>
<sequence>MRKTTATRMTGRRRPWSSEMLRIDCAWKSVKPTSIPAVCVHREKLYANTRYGMVYAFAELRTWSAASWWSPHQALHRAPATATG</sequence>
<organism evidence="1 2">
    <name type="scientific">Oryza sativa subsp. japonica</name>
    <name type="common">Rice</name>
    <dbReference type="NCBI Taxonomy" id="39947"/>
    <lineage>
        <taxon>Eukaryota</taxon>
        <taxon>Viridiplantae</taxon>
        <taxon>Streptophyta</taxon>
        <taxon>Embryophyta</taxon>
        <taxon>Tracheophyta</taxon>
        <taxon>Spermatophyta</taxon>
        <taxon>Magnoliopsida</taxon>
        <taxon>Liliopsida</taxon>
        <taxon>Poales</taxon>
        <taxon>Poaceae</taxon>
        <taxon>BOP clade</taxon>
        <taxon>Oryzoideae</taxon>
        <taxon>Oryzeae</taxon>
        <taxon>Oryzinae</taxon>
        <taxon>Oryza</taxon>
        <taxon>Oryza sativa</taxon>
    </lineage>
</organism>
<name>A0A0P0WJD7_ORYSJ</name>
<evidence type="ECO:0000313" key="1">
    <source>
        <dbReference type="EMBL" id="BAS92838.1"/>
    </source>
</evidence>
<dbReference type="STRING" id="39947.A0A0P0WJD7"/>
<reference evidence="1 2" key="2">
    <citation type="journal article" date="2013" name="Plant Cell Physiol.">
        <title>Rice Annotation Project Database (RAP-DB): an integrative and interactive database for rice genomics.</title>
        <authorList>
            <person name="Sakai H."/>
            <person name="Lee S.S."/>
            <person name="Tanaka T."/>
            <person name="Numa H."/>
            <person name="Kim J."/>
            <person name="Kawahara Y."/>
            <person name="Wakimoto H."/>
            <person name="Yang C.C."/>
            <person name="Iwamoto M."/>
            <person name="Abe T."/>
            <person name="Yamada Y."/>
            <person name="Muto A."/>
            <person name="Inokuchi H."/>
            <person name="Ikemura T."/>
            <person name="Matsumoto T."/>
            <person name="Sasaki T."/>
            <person name="Itoh T."/>
        </authorList>
    </citation>
    <scope>NUCLEOTIDE SEQUENCE [LARGE SCALE GENOMIC DNA]</scope>
    <source>
        <strain evidence="2">cv. Nipponbare</strain>
    </source>
</reference>
<evidence type="ECO:0000313" key="2">
    <source>
        <dbReference type="Proteomes" id="UP000059680"/>
    </source>
</evidence>
<accession>A0A0P0WJD7</accession>
<dbReference type="InParanoid" id="A0A0P0WJD7"/>
<proteinExistence type="predicted"/>
<dbReference type="PaxDb" id="39947-A0A0P0WJD7"/>
<protein>
    <submittedName>
        <fullName evidence="1">Os05g0216800 protein</fullName>
    </submittedName>
</protein>
<dbReference type="AlphaFoldDB" id="A0A0P0WJD7"/>